<protein>
    <submittedName>
        <fullName evidence="1">Uncharacterized protein</fullName>
    </submittedName>
</protein>
<name>A0A1M7EIE1_9FIRM</name>
<reference evidence="1 2" key="1">
    <citation type="submission" date="2016-11" db="EMBL/GenBank/DDBJ databases">
        <authorList>
            <person name="Jaros S."/>
            <person name="Januszkiewicz K."/>
            <person name="Wedrychowicz H."/>
        </authorList>
    </citation>
    <scope>NUCLEOTIDE SEQUENCE [LARGE SCALE GENOMIC DNA]</scope>
    <source>
        <strain evidence="1 2">DSM 15930</strain>
    </source>
</reference>
<dbReference type="AlphaFoldDB" id="A0A1M7EIE1"/>
<dbReference type="STRING" id="1120996.SAMN02746066_00002"/>
<dbReference type="Proteomes" id="UP000184038">
    <property type="component" value="Unassembled WGS sequence"/>
</dbReference>
<dbReference type="OrthoDB" id="9812601at2"/>
<evidence type="ECO:0000313" key="1">
    <source>
        <dbReference type="EMBL" id="SHL91493.1"/>
    </source>
</evidence>
<dbReference type="EMBL" id="FRCP01000005">
    <property type="protein sequence ID" value="SHL91493.1"/>
    <property type="molecule type" value="Genomic_DNA"/>
</dbReference>
<evidence type="ECO:0000313" key="2">
    <source>
        <dbReference type="Proteomes" id="UP000184038"/>
    </source>
</evidence>
<sequence>MPSDKPRLIAYTTQDTIDKLKIIAEEENRTLSKELEYIVLKFIKEYENNNGTIHLQQINNEGTIHNIGNVNTQNINTK</sequence>
<keyword evidence="2" id="KW-1185">Reference proteome</keyword>
<accession>A0A1M7EIE1</accession>
<gene>
    <name evidence="1" type="ORF">SAMN02746066_00002</name>
</gene>
<organism evidence="1 2">
    <name type="scientific">Anaerosporobacter mobilis DSM 15930</name>
    <dbReference type="NCBI Taxonomy" id="1120996"/>
    <lineage>
        <taxon>Bacteria</taxon>
        <taxon>Bacillati</taxon>
        <taxon>Bacillota</taxon>
        <taxon>Clostridia</taxon>
        <taxon>Lachnospirales</taxon>
        <taxon>Lachnospiraceae</taxon>
        <taxon>Anaerosporobacter</taxon>
    </lineage>
</organism>
<proteinExistence type="predicted"/>
<dbReference type="RefSeq" id="WP_073281469.1">
    <property type="nucleotide sequence ID" value="NZ_FRCP01000005.1"/>
</dbReference>